<dbReference type="AlphaFoldDB" id="A0A8F3ADM8"/>
<evidence type="ECO:0000256" key="1">
    <source>
        <dbReference type="SAM" id="MobiDB-lite"/>
    </source>
</evidence>
<accession>A0A8F3ADM8</accession>
<proteinExistence type="predicted"/>
<protein>
    <submittedName>
        <fullName evidence="2">Uncharacterized protein</fullName>
    </submittedName>
</protein>
<feature type="region of interest" description="Disordered" evidence="1">
    <location>
        <begin position="1"/>
        <end position="38"/>
    </location>
</feature>
<gene>
    <name evidence="2" type="ORF">Xa7_IRBB7.4</name>
</gene>
<name>A0A8F3ADM8_ORYSI</name>
<reference evidence="2" key="1">
    <citation type="journal article" date="2021" name="Rice">
        <title>Xa7, a Small Orphan Gene Harboring Promoter Trap for AvrXa7, Leads to the Durable Resistance to Xanthomonas oryzae Pv. oryzae.</title>
        <authorList>
            <person name="Wang C."/>
            <person name="Chen S."/>
            <person name="Feng A."/>
            <person name="Su J."/>
            <person name="Wang W."/>
            <person name="Feng J."/>
            <person name="Chen B."/>
            <person name="Zhang M."/>
            <person name="Yang J."/>
            <person name="Zeng L."/>
            <person name="Zhu X."/>
        </authorList>
    </citation>
    <scope>NUCLEOTIDE SEQUENCE</scope>
</reference>
<evidence type="ECO:0000313" key="2">
    <source>
        <dbReference type="EMBL" id="QWW20797.1"/>
    </source>
</evidence>
<organism evidence="2">
    <name type="scientific">Oryza sativa subsp. indica</name>
    <name type="common">Rice</name>
    <dbReference type="NCBI Taxonomy" id="39946"/>
    <lineage>
        <taxon>Eukaryota</taxon>
        <taxon>Viridiplantae</taxon>
        <taxon>Streptophyta</taxon>
        <taxon>Embryophyta</taxon>
        <taxon>Tracheophyta</taxon>
        <taxon>Spermatophyta</taxon>
        <taxon>Magnoliopsida</taxon>
        <taxon>Liliopsida</taxon>
        <taxon>Poales</taxon>
        <taxon>Poaceae</taxon>
        <taxon>BOP clade</taxon>
        <taxon>Oryzoideae</taxon>
        <taxon>Oryzeae</taxon>
        <taxon>Oryzinae</taxon>
        <taxon>Oryza</taxon>
        <taxon>Oryza sativa</taxon>
    </lineage>
</organism>
<dbReference type="EMBL" id="MW427595">
    <property type="protein sequence ID" value="QWW20797.1"/>
    <property type="molecule type" value="Genomic_DNA"/>
</dbReference>
<sequence>MSGRHPTPPSLPRAHAAHRHSPSHITSPSPLPRAHDVTTPSSIARALHACAAEQQPQPAGLTATRAQGVFERKTGEISRTPVAAGGWIANRIRGDGTATALFI</sequence>
<feature type="compositionally biased region" description="Pro residues" evidence="1">
    <location>
        <begin position="1"/>
        <end position="11"/>
    </location>
</feature>